<dbReference type="EMBL" id="CM004480">
    <property type="protein sequence ID" value="OCT67230.1"/>
    <property type="molecule type" value="Genomic_DNA"/>
</dbReference>
<feature type="region of interest" description="Disordered" evidence="1">
    <location>
        <begin position="86"/>
        <end position="536"/>
    </location>
</feature>
<feature type="compositionally biased region" description="Basic and acidic residues" evidence="1">
    <location>
        <begin position="437"/>
        <end position="446"/>
    </location>
</feature>
<proteinExistence type="predicted"/>
<sequence length="905" mass="96634">MAAAILNKQRTLLELFTQVLIGWESRANEKKKGTAVILTIRRRDVEEEGRSIGMSSLDRVVSEFRDAAQQRGSEWLQEQLRDLLHGVAGQTERKRSLRRTRPPQRLSPGSPRRSSVGVGRHGELEGSGASGPGGRGRQQRSVQVAEVEGESDSDGQGAYSGDSRPYSPGTGGSQGGPWSSSPRGDVDPTLPPLVTQRRGKGRGFRPGASGSRGGLGGGSPPGRRGDPATAPSPVPQSGGARGRRRTGTGPRGGKESAGSAPPPGYSRGGSPGTGGKGKQPAARATQRGAQGCTGRSSRGGVRSGSPLRGRGLDVAQEAGPGSTCMVRARTTHLRPVSGPTARVGGEWRGRGVERDGHRGQRSRSRSRRSERGRSSRSRSGSHSRERSRRSTTARRGARAGRGNVTGASTPPRERGGGRRRERSRSSMFCRHGSSDSSGDRDRFGEARRRRPARGTPPGRSRRSHGCHASSSRERTGVGHSSGRSKGSSRSQSIGGSGRELGSRPADVGGRVSGRRSPSGVQMVDGRTASRGLGRGTADRLASLVTVPEVSTAKGPGGELRGVTQGAGQGGDTTTLLHGLKHLIADWESQGPGAVAGPSRVWGSGANVAVSEGRGLPAAVGVALGGCAGTDSAPGDTGVADKGDSEREVLLGVAETARQNAYVAFAGPLGVHVKREVKEKIWKGEFVELFSLLPLDETIELKDEDKKDKKKEEEEKKKRYSKLPQTFGNWLRAFCILASIIGEKHPEKCSSLFCYVDGVWEAFKVYGGLAWWRYDEQFRQRLAANPTMRWDQMDITLWLKLMMAQKTSPFQRGAGGGSRPPLRPRLSRDTVGCLTTATVSLAIPFAMQMCKLEGAGGQRRFWGRSRLPHRLTCRRGEAGTRLRRAQLHSLAIAQPNLRFKNRKFGS</sequence>
<organism evidence="2 3">
    <name type="scientific">Xenopus laevis</name>
    <name type="common">African clawed frog</name>
    <dbReference type="NCBI Taxonomy" id="8355"/>
    <lineage>
        <taxon>Eukaryota</taxon>
        <taxon>Metazoa</taxon>
        <taxon>Chordata</taxon>
        <taxon>Craniata</taxon>
        <taxon>Vertebrata</taxon>
        <taxon>Euteleostomi</taxon>
        <taxon>Amphibia</taxon>
        <taxon>Batrachia</taxon>
        <taxon>Anura</taxon>
        <taxon>Pipoidea</taxon>
        <taxon>Pipidae</taxon>
        <taxon>Xenopodinae</taxon>
        <taxon>Xenopus</taxon>
        <taxon>Xenopus</taxon>
    </lineage>
</organism>
<accession>A0A974C7E5</accession>
<name>A0A974C7E5_XENLA</name>
<evidence type="ECO:0000313" key="3">
    <source>
        <dbReference type="Proteomes" id="UP000694892"/>
    </source>
</evidence>
<feature type="compositionally biased region" description="Low complexity" evidence="1">
    <location>
        <begin position="294"/>
        <end position="309"/>
    </location>
</feature>
<dbReference type="OMA" id="SHGCHAS"/>
<evidence type="ECO:0000313" key="2">
    <source>
        <dbReference type="EMBL" id="OCT67230.1"/>
    </source>
</evidence>
<feature type="compositionally biased region" description="Gly residues" evidence="1">
    <location>
        <begin position="266"/>
        <end position="277"/>
    </location>
</feature>
<dbReference type="PANTHER" id="PTHR35558:SF1">
    <property type="entry name" value="ENDONUCLEASE_EXONUCLEASE_PHOSPHATASE DOMAIN-CONTAINING PROTEIN"/>
    <property type="match status" value="1"/>
</dbReference>
<gene>
    <name evidence="2" type="ORF">XELAEV_18038513mg</name>
</gene>
<feature type="region of interest" description="Disordered" evidence="1">
    <location>
        <begin position="549"/>
        <end position="568"/>
    </location>
</feature>
<feature type="compositionally biased region" description="Gly residues" evidence="1">
    <location>
        <begin position="554"/>
        <end position="568"/>
    </location>
</feature>
<dbReference type="Proteomes" id="UP000694892">
    <property type="component" value="Chromosome 8L"/>
</dbReference>
<protein>
    <submittedName>
        <fullName evidence="2">Uncharacterized protein</fullName>
    </submittedName>
</protein>
<dbReference type="AlphaFoldDB" id="A0A974C7E5"/>
<feature type="compositionally biased region" description="Gly residues" evidence="1">
    <location>
        <begin position="210"/>
        <end position="220"/>
    </location>
</feature>
<reference evidence="3" key="1">
    <citation type="journal article" date="2016" name="Nature">
        <title>Genome evolution in the allotetraploid frog Xenopus laevis.</title>
        <authorList>
            <person name="Session A.M."/>
            <person name="Uno Y."/>
            <person name="Kwon T."/>
            <person name="Chapman J.A."/>
            <person name="Toyoda A."/>
            <person name="Takahashi S."/>
            <person name="Fukui A."/>
            <person name="Hikosaka A."/>
            <person name="Suzuki A."/>
            <person name="Kondo M."/>
            <person name="van Heeringen S.J."/>
            <person name="Quigley I."/>
            <person name="Heinz S."/>
            <person name="Ogino H."/>
            <person name="Ochi H."/>
            <person name="Hellsten U."/>
            <person name="Lyons J.B."/>
            <person name="Simakov O."/>
            <person name="Putnam N."/>
            <person name="Stites J."/>
            <person name="Kuroki Y."/>
            <person name="Tanaka T."/>
            <person name="Michiue T."/>
            <person name="Watanabe M."/>
            <person name="Bogdanovic O."/>
            <person name="Lister R."/>
            <person name="Georgiou G."/>
            <person name="Paranjpe S.S."/>
            <person name="van Kruijsbergen I."/>
            <person name="Shu S."/>
            <person name="Carlson J."/>
            <person name="Kinoshita T."/>
            <person name="Ohta Y."/>
            <person name="Mawaribuchi S."/>
            <person name="Jenkins J."/>
            <person name="Grimwood J."/>
            <person name="Schmutz J."/>
            <person name="Mitros T."/>
            <person name="Mozaffari S.V."/>
            <person name="Suzuki Y."/>
            <person name="Haramoto Y."/>
            <person name="Yamamoto T.S."/>
            <person name="Takagi C."/>
            <person name="Heald R."/>
            <person name="Miller K."/>
            <person name="Haudenschild C."/>
            <person name="Kitzman J."/>
            <person name="Nakayama T."/>
            <person name="Izutsu Y."/>
            <person name="Robert J."/>
            <person name="Fortriede J."/>
            <person name="Burns K."/>
            <person name="Lotay V."/>
            <person name="Karimi K."/>
            <person name="Yasuoka Y."/>
            <person name="Dichmann D.S."/>
            <person name="Flajnik M.F."/>
            <person name="Houston D.W."/>
            <person name="Shendure J."/>
            <person name="DuPasquier L."/>
            <person name="Vize P.D."/>
            <person name="Zorn A.M."/>
            <person name="Ito M."/>
            <person name="Marcotte E.M."/>
            <person name="Wallingford J.B."/>
            <person name="Ito Y."/>
            <person name="Asashima M."/>
            <person name="Ueno N."/>
            <person name="Matsuda Y."/>
            <person name="Veenstra G.J."/>
            <person name="Fujiyama A."/>
            <person name="Harland R.M."/>
            <person name="Taira M."/>
            <person name="Rokhsar D.S."/>
        </authorList>
    </citation>
    <scope>NUCLEOTIDE SEQUENCE [LARGE SCALE GENOMIC DNA]</scope>
    <source>
        <strain evidence="3">J</strain>
    </source>
</reference>
<evidence type="ECO:0000256" key="1">
    <source>
        <dbReference type="SAM" id="MobiDB-lite"/>
    </source>
</evidence>
<feature type="compositionally biased region" description="Basic and acidic residues" evidence="1">
    <location>
        <begin position="345"/>
        <end position="358"/>
    </location>
</feature>
<feature type="compositionally biased region" description="Low complexity" evidence="1">
    <location>
        <begin position="477"/>
        <end position="493"/>
    </location>
</feature>
<dbReference type="PANTHER" id="PTHR35558">
    <property type="entry name" value="SGNH_HYDRO DOMAIN-CONTAINING PROTEIN"/>
    <property type="match status" value="1"/>
</dbReference>
<feature type="compositionally biased region" description="Basic residues" evidence="1">
    <location>
        <begin position="374"/>
        <end position="398"/>
    </location>
</feature>